<keyword evidence="1" id="KW-1133">Transmembrane helix</keyword>
<dbReference type="Proteomes" id="UP000462055">
    <property type="component" value="Unassembled WGS sequence"/>
</dbReference>
<gene>
    <name evidence="3" type="ORF">F8568_003570</name>
</gene>
<dbReference type="EMBL" id="WBMS02000002">
    <property type="protein sequence ID" value="MVZ99469.1"/>
    <property type="molecule type" value="Genomic_DNA"/>
</dbReference>
<dbReference type="Pfam" id="PF03703">
    <property type="entry name" value="bPH_2"/>
    <property type="match status" value="1"/>
</dbReference>
<dbReference type="AlphaFoldDB" id="A0A6I4M316"/>
<dbReference type="PANTHER" id="PTHR37938:SF1">
    <property type="entry name" value="BLL0215 PROTEIN"/>
    <property type="match status" value="1"/>
</dbReference>
<evidence type="ECO:0000313" key="3">
    <source>
        <dbReference type="EMBL" id="MVZ99469.1"/>
    </source>
</evidence>
<organism evidence="3 4">
    <name type="scientific">Actinomadura physcomitrii</name>
    <dbReference type="NCBI Taxonomy" id="2650748"/>
    <lineage>
        <taxon>Bacteria</taxon>
        <taxon>Bacillati</taxon>
        <taxon>Actinomycetota</taxon>
        <taxon>Actinomycetes</taxon>
        <taxon>Streptosporangiales</taxon>
        <taxon>Thermomonosporaceae</taxon>
        <taxon>Actinomadura</taxon>
    </lineage>
</organism>
<evidence type="ECO:0000259" key="2">
    <source>
        <dbReference type="Pfam" id="PF03703"/>
    </source>
</evidence>
<reference evidence="3" key="1">
    <citation type="submission" date="2019-12" db="EMBL/GenBank/DDBJ databases">
        <title>Actinomadura physcomitrii sp. nov., a novel actinomycete isolated from moss [Physcomitrium sphaericum (Ludw) Fuernr].</title>
        <authorList>
            <person name="Zhuang X."/>
        </authorList>
    </citation>
    <scope>NUCLEOTIDE SEQUENCE [LARGE SCALE GENOMIC DNA]</scope>
    <source>
        <strain evidence="3">LD22</strain>
    </source>
</reference>
<keyword evidence="1" id="KW-0472">Membrane</keyword>
<dbReference type="PANTHER" id="PTHR37938">
    <property type="entry name" value="BLL0215 PROTEIN"/>
    <property type="match status" value="1"/>
</dbReference>
<evidence type="ECO:0000313" key="4">
    <source>
        <dbReference type="Proteomes" id="UP000462055"/>
    </source>
</evidence>
<name>A0A6I4M316_9ACTN</name>
<protein>
    <submittedName>
        <fullName evidence="3">PH domain-containing protein</fullName>
    </submittedName>
</protein>
<dbReference type="InterPro" id="IPR005182">
    <property type="entry name" value="YdbS-like_PH"/>
</dbReference>
<comment type="caution">
    <text evidence="3">The sequence shown here is derived from an EMBL/GenBank/DDBJ whole genome shotgun (WGS) entry which is preliminary data.</text>
</comment>
<accession>A0A6I4M316</accession>
<feature type="transmembrane region" description="Helical" evidence="1">
    <location>
        <begin position="61"/>
        <end position="85"/>
    </location>
</feature>
<keyword evidence="4" id="KW-1185">Reference proteome</keyword>
<keyword evidence="1" id="KW-0812">Transmembrane</keyword>
<sequence>MVVHRDDTTTRMVDRYLMSYEGRVIAVRRHPALLLLPIVSTVAALILCAAVQIAVGFAWIWLLWLVSLGYLLWNLAAWSLQFFLVTEHRVMVIRGVLNRDIAMMPMAKVDNIELKRSYTGRALGYGEFIIESAGQKQGLRRVRFVPYPEQLYLEVSSFVFGTVDAAPD</sequence>
<feature type="transmembrane region" description="Helical" evidence="1">
    <location>
        <begin position="33"/>
        <end position="55"/>
    </location>
</feature>
<feature type="domain" description="YdbS-like PH" evidence="2">
    <location>
        <begin position="83"/>
        <end position="152"/>
    </location>
</feature>
<proteinExistence type="predicted"/>
<evidence type="ECO:0000256" key="1">
    <source>
        <dbReference type="SAM" id="Phobius"/>
    </source>
</evidence>